<dbReference type="PANTHER" id="PTHR47021:SF4">
    <property type="entry name" value="ADP-RIBOSYLATION FACTOR GTPASE-ACTIVATING PROTEIN AGD6-RELATED"/>
    <property type="match status" value="1"/>
</dbReference>
<sequence length="409" mass="43181">MASPEDLQVLRALQNKPENKVCSDCPMKNPQWASVSYGVFMCLECSGKHRSLGVHISYVRSVNMDEWKGKELKKMQLGGNQKMNAFFKKYGVDKNTPIAQKYHTKAAEIYREVMTAAAEGRKYTPPSPSEVQSQARSQPQAKPRQTPSKSQQAKSNGSSGLDSWGDWGVSKDSGGNGGGGGGKKQLWGVGSNGGSGSGGGGYQQNGGGMGASDGQKKQMWGIGSAGSVSAAEYEARQAGRGGGGNDDLAEKFMQQAQVGLVRSKEMASKGWNALKNSDTTGKVMLQAEVGLVKGKEMASKGWNMFMNTIKDIAADHEPGSGGRQGSYQQDSYGGHSEANNFQANNNGGYGGFGGFDDADASVARSGNSFGGGGSDWGDQTASPRSPRSPRKSHGSKPKAKVEDDSWGAW</sequence>
<dbReference type="InterPro" id="IPR044519">
    <property type="entry name" value="ARF_GAP_AGD6/7"/>
</dbReference>
<evidence type="ECO:0000256" key="1">
    <source>
        <dbReference type="ARBA" id="ARBA00022468"/>
    </source>
</evidence>
<dbReference type="PROSITE" id="PS50115">
    <property type="entry name" value="ARFGAP"/>
    <property type="match status" value="1"/>
</dbReference>
<dbReference type="GO" id="GO:0005096">
    <property type="term" value="F:GTPase activator activity"/>
    <property type="evidence" value="ECO:0007669"/>
    <property type="project" value="UniProtKB-KW"/>
</dbReference>
<feature type="compositionally biased region" description="Gly residues" evidence="6">
    <location>
        <begin position="190"/>
        <end position="211"/>
    </location>
</feature>
<organism evidence="8 9">
    <name type="scientific">Chloropicon primus</name>
    <dbReference type="NCBI Taxonomy" id="1764295"/>
    <lineage>
        <taxon>Eukaryota</taxon>
        <taxon>Viridiplantae</taxon>
        <taxon>Chlorophyta</taxon>
        <taxon>Chloropicophyceae</taxon>
        <taxon>Chloropicales</taxon>
        <taxon>Chloropicaceae</taxon>
        <taxon>Chloropicon</taxon>
    </lineage>
</organism>
<gene>
    <name evidence="8" type="ORF">A3770_15p73910</name>
</gene>
<evidence type="ECO:0000259" key="7">
    <source>
        <dbReference type="PROSITE" id="PS50115"/>
    </source>
</evidence>
<feature type="compositionally biased region" description="Gly residues" evidence="6">
    <location>
        <begin position="174"/>
        <end position="183"/>
    </location>
</feature>
<dbReference type="FunFam" id="1.10.220.150:FF:000014">
    <property type="entry name" value="ADP-ribosylation factor GTPase-activating protein"/>
    <property type="match status" value="1"/>
</dbReference>
<evidence type="ECO:0000313" key="9">
    <source>
        <dbReference type="Proteomes" id="UP000316726"/>
    </source>
</evidence>
<reference evidence="8 9" key="1">
    <citation type="submission" date="2018-07" db="EMBL/GenBank/DDBJ databases">
        <title>The complete nuclear genome of the prasinophyte Chloropicon primus (CCMP1205).</title>
        <authorList>
            <person name="Pombert J.-F."/>
            <person name="Otis C."/>
            <person name="Turmel M."/>
            <person name="Lemieux C."/>
        </authorList>
    </citation>
    <scope>NUCLEOTIDE SEQUENCE [LARGE SCALE GENOMIC DNA]</scope>
    <source>
        <strain evidence="8 9">CCMP1205</strain>
    </source>
</reference>
<evidence type="ECO:0000256" key="5">
    <source>
        <dbReference type="PROSITE-ProRule" id="PRU00288"/>
    </source>
</evidence>
<keyword evidence="2" id="KW-0479">Metal-binding</keyword>
<dbReference type="SUPFAM" id="SSF57863">
    <property type="entry name" value="ArfGap/RecO-like zinc finger"/>
    <property type="match status" value="1"/>
</dbReference>
<feature type="domain" description="Arf-GAP" evidence="7">
    <location>
        <begin position="4"/>
        <end position="123"/>
    </location>
</feature>
<dbReference type="AlphaFoldDB" id="A0A5B8MWC7"/>
<evidence type="ECO:0000256" key="3">
    <source>
        <dbReference type="ARBA" id="ARBA00022771"/>
    </source>
</evidence>
<feature type="compositionally biased region" description="Low complexity" evidence="6">
    <location>
        <begin position="155"/>
        <end position="173"/>
    </location>
</feature>
<name>A0A5B8MWC7_9CHLO</name>
<dbReference type="STRING" id="1764295.A0A5B8MWC7"/>
<keyword evidence="9" id="KW-1185">Reference proteome</keyword>
<dbReference type="Pfam" id="PF01412">
    <property type="entry name" value="ArfGap"/>
    <property type="match status" value="1"/>
</dbReference>
<feature type="compositionally biased region" description="Basic residues" evidence="6">
    <location>
        <begin position="387"/>
        <end position="398"/>
    </location>
</feature>
<dbReference type="CDD" id="cd08830">
    <property type="entry name" value="ArfGap_ArfGap1"/>
    <property type="match status" value="1"/>
</dbReference>
<evidence type="ECO:0000313" key="8">
    <source>
        <dbReference type="EMBL" id="QDZ24873.1"/>
    </source>
</evidence>
<dbReference type="Proteomes" id="UP000316726">
    <property type="component" value="Chromosome 15"/>
</dbReference>
<evidence type="ECO:0000256" key="4">
    <source>
        <dbReference type="ARBA" id="ARBA00022833"/>
    </source>
</evidence>
<dbReference type="PRINTS" id="PR00405">
    <property type="entry name" value="REVINTRACTNG"/>
</dbReference>
<proteinExistence type="predicted"/>
<dbReference type="EMBL" id="CP031048">
    <property type="protein sequence ID" value="QDZ24873.1"/>
    <property type="molecule type" value="Genomic_DNA"/>
</dbReference>
<dbReference type="GO" id="GO:0016192">
    <property type="term" value="P:vesicle-mediated transport"/>
    <property type="evidence" value="ECO:0007669"/>
    <property type="project" value="InterPro"/>
</dbReference>
<protein>
    <submittedName>
        <fullName evidence="8">ADP-ribosylation factor-GTPase activating protein</fullName>
    </submittedName>
</protein>
<dbReference type="InterPro" id="IPR001164">
    <property type="entry name" value="ArfGAP_dom"/>
</dbReference>
<dbReference type="OrthoDB" id="983479at2759"/>
<dbReference type="PANTHER" id="PTHR47021">
    <property type="entry name" value="ADP-RIBOSYLATION FACTOR GTPASE-ACTIVATING PROTEIN AGD6-RELATED"/>
    <property type="match status" value="1"/>
</dbReference>
<keyword evidence="3 5" id="KW-0863">Zinc-finger</keyword>
<feature type="compositionally biased region" description="Polar residues" evidence="6">
    <location>
        <begin position="129"/>
        <end position="154"/>
    </location>
</feature>
<dbReference type="Gene3D" id="1.10.220.150">
    <property type="entry name" value="Arf GTPase activating protein"/>
    <property type="match status" value="1"/>
</dbReference>
<feature type="region of interest" description="Disordered" evidence="6">
    <location>
        <begin position="119"/>
        <end position="219"/>
    </location>
</feature>
<feature type="region of interest" description="Disordered" evidence="6">
    <location>
        <begin position="314"/>
        <end position="409"/>
    </location>
</feature>
<keyword evidence="4" id="KW-0862">Zinc</keyword>
<evidence type="ECO:0000256" key="6">
    <source>
        <dbReference type="SAM" id="MobiDB-lite"/>
    </source>
</evidence>
<dbReference type="InterPro" id="IPR037278">
    <property type="entry name" value="ARFGAP/RecO"/>
</dbReference>
<keyword evidence="1" id="KW-0343">GTPase activation</keyword>
<dbReference type="InterPro" id="IPR038508">
    <property type="entry name" value="ArfGAP_dom_sf"/>
</dbReference>
<accession>A0A5B8MWC7</accession>
<dbReference type="GO" id="GO:0008270">
    <property type="term" value="F:zinc ion binding"/>
    <property type="evidence" value="ECO:0007669"/>
    <property type="project" value="UniProtKB-KW"/>
</dbReference>
<dbReference type="SMART" id="SM00105">
    <property type="entry name" value="ArfGap"/>
    <property type="match status" value="1"/>
</dbReference>
<evidence type="ECO:0000256" key="2">
    <source>
        <dbReference type="ARBA" id="ARBA00022723"/>
    </source>
</evidence>